<evidence type="ECO:0000313" key="13">
    <source>
        <dbReference type="EMBL" id="MFC3850759.1"/>
    </source>
</evidence>
<evidence type="ECO:0000256" key="8">
    <source>
        <dbReference type="ARBA" id="ARBA00023136"/>
    </source>
</evidence>
<reference evidence="14" key="1">
    <citation type="journal article" date="2019" name="Int. J. Syst. Evol. Microbiol.">
        <title>The Global Catalogue of Microorganisms (GCM) 10K type strain sequencing project: providing services to taxonomists for standard genome sequencing and annotation.</title>
        <authorList>
            <consortium name="The Broad Institute Genomics Platform"/>
            <consortium name="The Broad Institute Genome Sequencing Center for Infectious Disease"/>
            <person name="Wu L."/>
            <person name="Ma J."/>
        </authorList>
    </citation>
    <scope>NUCLEOTIDE SEQUENCE [LARGE SCALE GENOMIC DNA]</scope>
    <source>
        <strain evidence="14">CCUG 53252</strain>
    </source>
</reference>
<evidence type="ECO:0000256" key="6">
    <source>
        <dbReference type="ARBA" id="ARBA00022989"/>
    </source>
</evidence>
<dbReference type="InterPro" id="IPR005791">
    <property type="entry name" value="SecD"/>
</dbReference>
<keyword evidence="8 9" id="KW-0472">Membrane</keyword>
<evidence type="ECO:0000256" key="3">
    <source>
        <dbReference type="ARBA" id="ARBA00022475"/>
    </source>
</evidence>
<dbReference type="InterPro" id="IPR054384">
    <property type="entry name" value="SecDF_P1_head"/>
</dbReference>
<dbReference type="Gene3D" id="3.30.70.3220">
    <property type="match status" value="1"/>
</dbReference>
<dbReference type="InterPro" id="IPR055344">
    <property type="entry name" value="SecD_SecF_C_bact"/>
</dbReference>
<evidence type="ECO:0000259" key="10">
    <source>
        <dbReference type="Pfam" id="PF02355"/>
    </source>
</evidence>
<dbReference type="SUPFAM" id="SSF82866">
    <property type="entry name" value="Multidrug efflux transporter AcrB transmembrane domain"/>
    <property type="match status" value="1"/>
</dbReference>
<evidence type="ECO:0000256" key="1">
    <source>
        <dbReference type="ARBA" id="ARBA00004651"/>
    </source>
</evidence>
<dbReference type="NCBIfam" id="TIGR01129">
    <property type="entry name" value="secD"/>
    <property type="match status" value="1"/>
</dbReference>
<feature type="domain" description="SecDF P1 head subdomain" evidence="12">
    <location>
        <begin position="300"/>
        <end position="400"/>
    </location>
</feature>
<feature type="transmembrane region" description="Helical" evidence="9">
    <location>
        <begin position="21"/>
        <end position="39"/>
    </location>
</feature>
<feature type="transmembrane region" description="Helical" evidence="9">
    <location>
        <begin position="483"/>
        <end position="504"/>
    </location>
</feature>
<dbReference type="Gene3D" id="3.30.1360.200">
    <property type="match status" value="1"/>
</dbReference>
<evidence type="ECO:0000256" key="9">
    <source>
        <dbReference type="HAMAP-Rule" id="MF_01463"/>
    </source>
</evidence>
<evidence type="ECO:0000256" key="7">
    <source>
        <dbReference type="ARBA" id="ARBA00023010"/>
    </source>
</evidence>
<comment type="caution">
    <text evidence="13">The sequence shown here is derived from an EMBL/GenBank/DDBJ whole genome shotgun (WGS) entry which is preliminary data.</text>
</comment>
<dbReference type="PANTHER" id="PTHR30081:SF1">
    <property type="entry name" value="PROTEIN TRANSLOCASE SUBUNIT SECD"/>
    <property type="match status" value="1"/>
</dbReference>
<dbReference type="Proteomes" id="UP001595751">
    <property type="component" value="Unassembled WGS sequence"/>
</dbReference>
<comment type="similarity">
    <text evidence="9">Belongs to the SecD/SecF family. SecD subfamily.</text>
</comment>
<name>A0ABV7ZSB9_9CORY</name>
<feature type="domain" description="Protein export membrane protein SecD/SecF C-terminal" evidence="10">
    <location>
        <begin position="415"/>
        <end position="583"/>
    </location>
</feature>
<protein>
    <recommendedName>
        <fullName evidence="9">Protein translocase subunit SecD</fullName>
    </recommendedName>
</protein>
<dbReference type="Pfam" id="PF02355">
    <property type="entry name" value="SecD_SecF_C"/>
    <property type="match status" value="1"/>
</dbReference>
<accession>A0ABV7ZSB9</accession>
<sequence>MASSSRGVNRGFRAKWPQWSLLLFVALLVLTYALVFFTGNREATPKLGIDLQGGTRVTLVPQGEKPTQDQLDQARRILENRVNGMGVTGAKVVADGDTLVITVPGEDSQEARALGQTSQLFFRPVASPGNPDEAALADVAKKMAEDWVSVGLLTPEEANANLKELHEQWGNNTKQRREAFEKQNPGQPVPADLQRDLGEVPTVGVKAAPEPANSVEAAERREKVRDVLLDSRQSDDPTKLFAATTLMRCEDPKAPDPLAGSDDPAKPLVTCDPNNPGGAMLLDPAPLLVGETDQIHGKRLSGDDIDTDAPINGGYNQQAGGVEVSFKFKSGQGDAGAATWTKLTTDYLQRQVAIVLDSQVLSAPRINEATPVGRATSITGNFSIGEAQALANNLRYGALPLSFAGEDGEPGGTATTIPATMGAASLSAGVLAGLVGIGLIVLYALALYRGLGAISILSLAASGAMVYGVLVLLGRWIGYSLDLAGIAGIIISIGTTADSFIVFFERIKDELRTGRTFRSAVPHAWRSARQTILAGNFVSVIAAVVLYTLAVGDVRGFAFTLGLSTVFDIITAFLVTAPLVILATRKFPSLAKPSLNGFGAVMELASDRGANRRKAGRSARTEYQEVK</sequence>
<keyword evidence="4 9" id="KW-0812">Transmembrane</keyword>
<evidence type="ECO:0000256" key="5">
    <source>
        <dbReference type="ARBA" id="ARBA00022927"/>
    </source>
</evidence>
<comment type="subunit">
    <text evidence="9">Forms a complex with SecF. Part of the essential Sec protein translocation apparatus which comprises SecA, SecYEG and auxiliary proteins SecDF. Other proteins may also be involved.</text>
</comment>
<evidence type="ECO:0000256" key="4">
    <source>
        <dbReference type="ARBA" id="ARBA00022692"/>
    </source>
</evidence>
<dbReference type="Pfam" id="PF22599">
    <property type="entry name" value="SecDF_P1_head"/>
    <property type="match status" value="1"/>
</dbReference>
<keyword evidence="2 9" id="KW-0813">Transport</keyword>
<keyword evidence="7 9" id="KW-0811">Translocation</keyword>
<keyword evidence="6 9" id="KW-1133">Transmembrane helix</keyword>
<proteinExistence type="inferred from homology"/>
<evidence type="ECO:0000256" key="2">
    <source>
        <dbReference type="ARBA" id="ARBA00022448"/>
    </source>
</evidence>
<dbReference type="PANTHER" id="PTHR30081">
    <property type="entry name" value="PROTEIN-EXPORT MEMBRANE PROTEIN SEC"/>
    <property type="match status" value="1"/>
</dbReference>
<evidence type="ECO:0000313" key="14">
    <source>
        <dbReference type="Proteomes" id="UP001595751"/>
    </source>
</evidence>
<dbReference type="Gene3D" id="1.20.1640.10">
    <property type="entry name" value="Multidrug efflux transporter AcrB transmembrane domain"/>
    <property type="match status" value="1"/>
</dbReference>
<comment type="subcellular location">
    <subcellularLocation>
        <location evidence="1 9">Cell membrane</location>
        <topology evidence="1 9">Multi-pass membrane protein</topology>
    </subcellularLocation>
</comment>
<dbReference type="Pfam" id="PF21760">
    <property type="entry name" value="SecD_1st"/>
    <property type="match status" value="1"/>
</dbReference>
<feature type="transmembrane region" description="Helical" evidence="9">
    <location>
        <begin position="532"/>
        <end position="551"/>
    </location>
</feature>
<keyword evidence="3 9" id="KW-1003">Cell membrane</keyword>
<dbReference type="EMBL" id="JBHRZN010000004">
    <property type="protein sequence ID" value="MFC3850759.1"/>
    <property type="molecule type" value="Genomic_DNA"/>
</dbReference>
<feature type="domain" description="Protein translocase subunit SecDF P1" evidence="11">
    <location>
        <begin position="71"/>
        <end position="126"/>
    </location>
</feature>
<feature type="transmembrane region" description="Helical" evidence="9">
    <location>
        <begin position="557"/>
        <end position="582"/>
    </location>
</feature>
<evidence type="ECO:0000259" key="11">
    <source>
        <dbReference type="Pfam" id="PF21760"/>
    </source>
</evidence>
<gene>
    <name evidence="9 13" type="primary">secD</name>
    <name evidence="13" type="ORF">ACFORJ_11385</name>
</gene>
<keyword evidence="14" id="KW-1185">Reference proteome</keyword>
<comment type="function">
    <text evidence="9">Part of the Sec protein translocase complex. Interacts with the SecYEG preprotein conducting channel. SecDF uses the proton motive force (PMF) to complete protein translocation after the ATP-dependent function of SecA.</text>
</comment>
<organism evidence="13 14">
    <name type="scientific">Corynebacterium hansenii</name>
    <dbReference type="NCBI Taxonomy" id="394964"/>
    <lineage>
        <taxon>Bacteria</taxon>
        <taxon>Bacillati</taxon>
        <taxon>Actinomycetota</taxon>
        <taxon>Actinomycetes</taxon>
        <taxon>Mycobacteriales</taxon>
        <taxon>Corynebacteriaceae</taxon>
        <taxon>Corynebacterium</taxon>
    </lineage>
</organism>
<feature type="transmembrane region" description="Helical" evidence="9">
    <location>
        <begin position="426"/>
        <end position="446"/>
    </location>
</feature>
<dbReference type="NCBIfam" id="TIGR00916">
    <property type="entry name" value="2A0604s01"/>
    <property type="match status" value="1"/>
</dbReference>
<feature type="transmembrane region" description="Helical" evidence="9">
    <location>
        <begin position="453"/>
        <end position="477"/>
    </location>
</feature>
<dbReference type="RefSeq" id="WP_290293029.1">
    <property type="nucleotide sequence ID" value="NZ_CP047211.1"/>
</dbReference>
<dbReference type="InterPro" id="IPR022813">
    <property type="entry name" value="SecD/SecF_arch_bac"/>
</dbReference>
<evidence type="ECO:0000259" key="12">
    <source>
        <dbReference type="Pfam" id="PF22599"/>
    </source>
</evidence>
<dbReference type="InterPro" id="IPR048634">
    <property type="entry name" value="SecD_SecF_C"/>
</dbReference>
<keyword evidence="5 9" id="KW-0653">Protein transport</keyword>
<dbReference type="InterPro" id="IPR048631">
    <property type="entry name" value="SecD_1st"/>
</dbReference>
<dbReference type="HAMAP" id="MF_01463_B">
    <property type="entry name" value="SecD_B"/>
    <property type="match status" value="1"/>
</dbReference>